<dbReference type="PRINTS" id="PR00111">
    <property type="entry name" value="ABHYDROLASE"/>
</dbReference>
<protein>
    <submittedName>
        <fullName evidence="2">3-oxoadipate enol-lactonase 2</fullName>
        <ecNumber evidence="2">3.1.1.24</ecNumber>
    </submittedName>
</protein>
<name>A0A3P4B0K7_9BURK</name>
<evidence type="ECO:0000259" key="1">
    <source>
        <dbReference type="Pfam" id="PF00561"/>
    </source>
</evidence>
<reference evidence="2 3" key="1">
    <citation type="submission" date="2018-10" db="EMBL/GenBank/DDBJ databases">
        <authorList>
            <person name="Criscuolo A."/>
        </authorList>
    </citation>
    <scope>NUCLEOTIDE SEQUENCE [LARGE SCALE GENOMIC DNA]</scope>
    <source>
        <strain evidence="2">DnA1</strain>
    </source>
</reference>
<dbReference type="InterPro" id="IPR000639">
    <property type="entry name" value="Epox_hydrolase-like"/>
</dbReference>
<feature type="domain" description="AB hydrolase-1" evidence="1">
    <location>
        <begin position="23"/>
        <end position="248"/>
    </location>
</feature>
<dbReference type="InterPro" id="IPR000073">
    <property type="entry name" value="AB_hydrolase_1"/>
</dbReference>
<proteinExistence type="predicted"/>
<keyword evidence="2" id="KW-0378">Hydrolase</keyword>
<dbReference type="OrthoDB" id="9793083at2"/>
<dbReference type="AlphaFoldDB" id="A0A3P4B0K7"/>
<evidence type="ECO:0000313" key="2">
    <source>
        <dbReference type="EMBL" id="VCU69188.1"/>
    </source>
</evidence>
<dbReference type="EC" id="3.1.1.24" evidence="2"/>
<organism evidence="2 3">
    <name type="scientific">Pigmentiphaga humi</name>
    <dbReference type="NCBI Taxonomy" id="2478468"/>
    <lineage>
        <taxon>Bacteria</taxon>
        <taxon>Pseudomonadati</taxon>
        <taxon>Pseudomonadota</taxon>
        <taxon>Betaproteobacteria</taxon>
        <taxon>Burkholderiales</taxon>
        <taxon>Alcaligenaceae</taxon>
        <taxon>Pigmentiphaga</taxon>
    </lineage>
</organism>
<dbReference type="Pfam" id="PF00561">
    <property type="entry name" value="Abhydrolase_1"/>
    <property type="match status" value="1"/>
</dbReference>
<dbReference type="InterPro" id="IPR050471">
    <property type="entry name" value="AB_hydrolase"/>
</dbReference>
<dbReference type="PANTHER" id="PTHR43433">
    <property type="entry name" value="HYDROLASE, ALPHA/BETA FOLD FAMILY PROTEIN"/>
    <property type="match status" value="1"/>
</dbReference>
<dbReference type="PANTHER" id="PTHR43433:SF5">
    <property type="entry name" value="AB HYDROLASE-1 DOMAIN-CONTAINING PROTEIN"/>
    <property type="match status" value="1"/>
</dbReference>
<evidence type="ECO:0000313" key="3">
    <source>
        <dbReference type="Proteomes" id="UP000277294"/>
    </source>
</evidence>
<dbReference type="InterPro" id="IPR029058">
    <property type="entry name" value="AB_hydrolase_fold"/>
</dbReference>
<dbReference type="Proteomes" id="UP000277294">
    <property type="component" value="Unassembled WGS sequence"/>
</dbReference>
<dbReference type="GO" id="GO:0047570">
    <property type="term" value="F:3-oxoadipate enol-lactonase activity"/>
    <property type="evidence" value="ECO:0007669"/>
    <property type="project" value="UniProtKB-EC"/>
</dbReference>
<accession>A0A3P4B0K7</accession>
<sequence length="269" mass="29389">MLLPLKDRTLCYDLAGPETGEVVAFTHSLAADLGLWAEQLPALLNGGYRVLRSDLRGHGGSRAAPGPYTMDELADDLIAIADAAGIERFHFVGLSIGGAIGQSLALRHPHRVRSLMLCDTQSESFPDAATHWGKRIATLRETGTVAAIADDTMERWLTPAYRAAHPLRWQQIRDTVAGCTAEGYIGCAQALADFHYTDRLGTVRIPALVACGSEDPRATPEESRRIAALLADGRYQEFTGARHVPNVEQPDTFNRVLGDWLRHVRAQAR</sequence>
<dbReference type="RefSeq" id="WP_124078536.1">
    <property type="nucleotide sequence ID" value="NZ_UWPJ01000011.1"/>
</dbReference>
<gene>
    <name evidence="2" type="primary">catD_3</name>
    <name evidence="2" type="ORF">PIGHUM_01248</name>
</gene>
<dbReference type="SUPFAM" id="SSF53474">
    <property type="entry name" value="alpha/beta-Hydrolases"/>
    <property type="match status" value="1"/>
</dbReference>
<dbReference type="PRINTS" id="PR00412">
    <property type="entry name" value="EPOXHYDRLASE"/>
</dbReference>
<keyword evidence="3" id="KW-1185">Reference proteome</keyword>
<dbReference type="EMBL" id="UWPJ01000011">
    <property type="protein sequence ID" value="VCU69188.1"/>
    <property type="molecule type" value="Genomic_DNA"/>
</dbReference>
<dbReference type="Gene3D" id="3.40.50.1820">
    <property type="entry name" value="alpha/beta hydrolase"/>
    <property type="match status" value="1"/>
</dbReference>